<evidence type="ECO:0000256" key="1">
    <source>
        <dbReference type="ARBA" id="ARBA00001974"/>
    </source>
</evidence>
<evidence type="ECO:0000313" key="6">
    <source>
        <dbReference type="EMBL" id="CAB4929266.1"/>
    </source>
</evidence>
<organism evidence="6">
    <name type="scientific">freshwater metagenome</name>
    <dbReference type="NCBI Taxonomy" id="449393"/>
    <lineage>
        <taxon>unclassified sequences</taxon>
        <taxon>metagenomes</taxon>
        <taxon>ecological metagenomes</taxon>
    </lineage>
</organism>
<dbReference type="Pfam" id="PF02913">
    <property type="entry name" value="FAD-oxidase_C"/>
    <property type="match status" value="1"/>
</dbReference>
<dbReference type="Gene3D" id="3.30.43.10">
    <property type="entry name" value="Uridine Diphospho-n-acetylenolpyruvylglucosamine Reductase, domain 2"/>
    <property type="match status" value="1"/>
</dbReference>
<dbReference type="InterPro" id="IPR016169">
    <property type="entry name" value="FAD-bd_PCMH_sub2"/>
</dbReference>
<dbReference type="InterPro" id="IPR004113">
    <property type="entry name" value="FAD-bd_oxidored_4_C"/>
</dbReference>
<dbReference type="InterPro" id="IPR036318">
    <property type="entry name" value="FAD-bd_PCMH-like_sf"/>
</dbReference>
<dbReference type="Gene3D" id="3.30.465.10">
    <property type="match status" value="1"/>
</dbReference>
<dbReference type="PROSITE" id="PS51387">
    <property type="entry name" value="FAD_PCMH"/>
    <property type="match status" value="1"/>
</dbReference>
<dbReference type="SUPFAM" id="SSF55103">
    <property type="entry name" value="FAD-linked oxidases, C-terminal domain"/>
    <property type="match status" value="1"/>
</dbReference>
<comment type="cofactor">
    <cofactor evidence="1">
        <name>FAD</name>
        <dbReference type="ChEBI" id="CHEBI:57692"/>
    </cofactor>
</comment>
<evidence type="ECO:0000256" key="3">
    <source>
        <dbReference type="ARBA" id="ARBA00022827"/>
    </source>
</evidence>
<dbReference type="GO" id="GO:0004458">
    <property type="term" value="F:D-lactate dehydrogenase (cytochrome) activity"/>
    <property type="evidence" value="ECO:0007669"/>
    <property type="project" value="TreeGrafter"/>
</dbReference>
<gene>
    <name evidence="6" type="ORF">UFOPK3674_01056</name>
</gene>
<dbReference type="Pfam" id="PF01565">
    <property type="entry name" value="FAD_binding_4"/>
    <property type="match status" value="1"/>
</dbReference>
<keyword evidence="4" id="KW-0560">Oxidoreductase</keyword>
<dbReference type="Gene3D" id="3.40.462.10">
    <property type="entry name" value="FAD-linked oxidases, C-terminal domain"/>
    <property type="match status" value="1"/>
</dbReference>
<name>A0A6J7IFA6_9ZZZZ</name>
<dbReference type="EMBL" id="CAFBMX010000004">
    <property type="protein sequence ID" value="CAB4929266.1"/>
    <property type="molecule type" value="Genomic_DNA"/>
</dbReference>
<dbReference type="GO" id="GO:0005739">
    <property type="term" value="C:mitochondrion"/>
    <property type="evidence" value="ECO:0007669"/>
    <property type="project" value="TreeGrafter"/>
</dbReference>
<reference evidence="6" key="1">
    <citation type="submission" date="2020-05" db="EMBL/GenBank/DDBJ databases">
        <authorList>
            <person name="Chiriac C."/>
            <person name="Salcher M."/>
            <person name="Ghai R."/>
            <person name="Kavagutti S V."/>
        </authorList>
    </citation>
    <scope>NUCLEOTIDE SEQUENCE</scope>
</reference>
<dbReference type="GO" id="GO:1903457">
    <property type="term" value="P:lactate catabolic process"/>
    <property type="evidence" value="ECO:0007669"/>
    <property type="project" value="TreeGrafter"/>
</dbReference>
<dbReference type="Gene3D" id="1.10.45.10">
    <property type="entry name" value="Vanillyl-alcohol Oxidase, Chain A, domain 4"/>
    <property type="match status" value="1"/>
</dbReference>
<dbReference type="PANTHER" id="PTHR11748:SF114">
    <property type="entry name" value="ARYL-ALCOHOL OXIDASE VANILLYL-ALCOHOL OXIDASE (AFU_ORTHOLOGUE AFUA_3G09500)-RELATED"/>
    <property type="match status" value="1"/>
</dbReference>
<dbReference type="PANTHER" id="PTHR11748">
    <property type="entry name" value="D-LACTATE DEHYDROGENASE"/>
    <property type="match status" value="1"/>
</dbReference>
<proteinExistence type="predicted"/>
<evidence type="ECO:0000256" key="2">
    <source>
        <dbReference type="ARBA" id="ARBA00022630"/>
    </source>
</evidence>
<dbReference type="GO" id="GO:0071949">
    <property type="term" value="F:FAD binding"/>
    <property type="evidence" value="ECO:0007669"/>
    <property type="project" value="InterPro"/>
</dbReference>
<dbReference type="InterPro" id="IPR016166">
    <property type="entry name" value="FAD-bd_PCMH"/>
</dbReference>
<dbReference type="InterPro" id="IPR016170">
    <property type="entry name" value="Cytok_DH_C_sf"/>
</dbReference>
<evidence type="ECO:0000256" key="4">
    <source>
        <dbReference type="ARBA" id="ARBA00023002"/>
    </source>
</evidence>
<dbReference type="SUPFAM" id="SSF56176">
    <property type="entry name" value="FAD-binding/transporter-associated domain-like"/>
    <property type="match status" value="1"/>
</dbReference>
<protein>
    <submittedName>
        <fullName evidence="6">Unannotated protein</fullName>
    </submittedName>
</protein>
<dbReference type="InterPro" id="IPR016167">
    <property type="entry name" value="FAD-bd_PCMH_sub1"/>
</dbReference>
<dbReference type="InterPro" id="IPR006094">
    <property type="entry name" value="Oxid_FAD_bind_N"/>
</dbReference>
<dbReference type="GO" id="GO:0008720">
    <property type="term" value="F:D-lactate dehydrogenase (NAD+) activity"/>
    <property type="evidence" value="ECO:0007669"/>
    <property type="project" value="TreeGrafter"/>
</dbReference>
<dbReference type="InterPro" id="IPR016171">
    <property type="entry name" value="Vanillyl_alc_oxidase_C-sub2"/>
</dbReference>
<sequence>MTTTPSRVDPGSLEKALAELVGVLGKDRVMLESEDTEREYRDPFQPASWDYYLPSAIVFPHSTEEVQEIVRIANRHTIPIWTHSTGKNNGYGGAAPGYGGAITISMRQMNKVLEINEELAYVVVEPGVTWRSLYETLTAGGHRLMVTNPDLGWGSVIGNTLEHGVSYGPTGSDYGACCGMEVVTPDGDVLRTGMGSMTDNPTFHTYKRSFGPSIDTLFMQSNLGIVTKMGFWLIPAPEYFNCVWTRCWKDDDLIALVDNTRRLRLERTIEGVPGMFNTVLLASAFARRSDFYTGEGSIPDPVIDQMGKQLEIGRWMFRTGLYGHEAQTDMQYERIKAAMEQIPGADVWRTKVPFDEIANLENPGELVVGGVPNLEALHMIGWYNENDGGHLDFSPVIPLVGKEVYKVHSLLRNTLETEAGLDYQVGSCAVNPRSTIHVGLITFDASDEEVSRRCYGTLKKMIGTCAEAGYGEYRSHVDHMDEIASHYDFNDHAYRRYIEKIKDAVDPNGILSPGKQGIWPERLRDQRGESFI</sequence>
<accession>A0A6J7IFA6</accession>
<dbReference type="AlphaFoldDB" id="A0A6J7IFA6"/>
<feature type="domain" description="FAD-binding PCMH-type" evidence="5">
    <location>
        <begin position="50"/>
        <end position="236"/>
    </location>
</feature>
<keyword evidence="3" id="KW-0274">FAD</keyword>
<dbReference type="InterPro" id="IPR016164">
    <property type="entry name" value="FAD-linked_Oxase-like_C"/>
</dbReference>
<evidence type="ECO:0000259" key="5">
    <source>
        <dbReference type="PROSITE" id="PS51387"/>
    </source>
</evidence>
<keyword evidence="2" id="KW-0285">Flavoprotein</keyword>